<name>A0A369TK63_9RHOB</name>
<keyword evidence="1" id="KW-0732">Signal</keyword>
<keyword evidence="4" id="KW-1185">Reference proteome</keyword>
<dbReference type="Proteomes" id="UP000253977">
    <property type="component" value="Unassembled WGS sequence"/>
</dbReference>
<dbReference type="OrthoDB" id="7340239at2"/>
<dbReference type="Gene3D" id="1.20.1270.180">
    <property type="match status" value="1"/>
</dbReference>
<protein>
    <submittedName>
        <fullName evidence="3">DUF1311 domain-containing protein</fullName>
    </submittedName>
</protein>
<dbReference type="Pfam" id="PF07007">
    <property type="entry name" value="LprI"/>
    <property type="match status" value="1"/>
</dbReference>
<comment type="caution">
    <text evidence="3">The sequence shown here is derived from an EMBL/GenBank/DDBJ whole genome shotgun (WGS) entry which is preliminary data.</text>
</comment>
<dbReference type="AlphaFoldDB" id="A0A369TK63"/>
<feature type="signal peptide" evidence="1">
    <location>
        <begin position="1"/>
        <end position="21"/>
    </location>
</feature>
<evidence type="ECO:0000313" key="4">
    <source>
        <dbReference type="Proteomes" id="UP000253977"/>
    </source>
</evidence>
<gene>
    <name evidence="3" type="ORF">DU478_16375</name>
</gene>
<feature type="chain" id="PRO_5017010067" evidence="1">
    <location>
        <begin position="22"/>
        <end position="165"/>
    </location>
</feature>
<dbReference type="InterPro" id="IPR009739">
    <property type="entry name" value="LprI-like_N"/>
</dbReference>
<dbReference type="EMBL" id="QPMK01000014">
    <property type="protein sequence ID" value="RDD65232.1"/>
    <property type="molecule type" value="Genomic_DNA"/>
</dbReference>
<evidence type="ECO:0000256" key="1">
    <source>
        <dbReference type="SAM" id="SignalP"/>
    </source>
</evidence>
<accession>A0A369TK63</accession>
<organism evidence="3 4">
    <name type="scientific">Thalassococcus profundi</name>
    <dbReference type="NCBI Taxonomy" id="2282382"/>
    <lineage>
        <taxon>Bacteria</taxon>
        <taxon>Pseudomonadati</taxon>
        <taxon>Pseudomonadota</taxon>
        <taxon>Alphaproteobacteria</taxon>
        <taxon>Rhodobacterales</taxon>
        <taxon>Roseobacteraceae</taxon>
        <taxon>Thalassococcus</taxon>
    </lineage>
</organism>
<proteinExistence type="predicted"/>
<reference evidence="3 4" key="1">
    <citation type="submission" date="2018-07" db="EMBL/GenBank/DDBJ databases">
        <title>Thalassococcus profundi sp. nov., a marine bacterium isolated from deep seawater of Okinawa Trough.</title>
        <authorList>
            <person name="Yu M."/>
        </authorList>
    </citation>
    <scope>NUCLEOTIDE SEQUENCE [LARGE SCALE GENOMIC DNA]</scope>
    <source>
        <strain evidence="3 4">WRAS1</strain>
    </source>
</reference>
<evidence type="ECO:0000259" key="2">
    <source>
        <dbReference type="Pfam" id="PF07007"/>
    </source>
</evidence>
<sequence length="165" mass="17810">MIRKVSGLFGVLCVLAAPVAAQEFSFSMATTEECLASEGTFDECVGASAQDCMNSSPGGDTTVGMGYCLEQEWQEWDALLNMHYGEVRAEARATDAEMQEIGAIAPSQEAALRDMQRAWIGFRDGLCDYERSLWGGGTGGGPATLSCLMRETARQALFLQSQRSD</sequence>
<evidence type="ECO:0000313" key="3">
    <source>
        <dbReference type="EMBL" id="RDD65232.1"/>
    </source>
</evidence>
<feature type="domain" description="Lysozyme inhibitor LprI-like N-terminal" evidence="2">
    <location>
        <begin position="52"/>
        <end position="158"/>
    </location>
</feature>